<proteinExistence type="predicted"/>
<dbReference type="OrthoDB" id="3647at2759"/>
<reference evidence="2" key="1">
    <citation type="submission" date="2014-01" db="EMBL/GenBank/DDBJ databases">
        <title>The genome of the white-rot fungus Pycnoporus cinnabarinus: a basidiomycete model with a versatile arsenal for lignocellulosic biomass breakdown.</title>
        <authorList>
            <person name="Levasseur A."/>
            <person name="Lomascolo A."/>
            <person name="Ruiz-Duenas F.J."/>
            <person name="Uzan E."/>
            <person name="Piumi F."/>
            <person name="Kues U."/>
            <person name="Ram A.F.J."/>
            <person name="Murat C."/>
            <person name="Haon M."/>
            <person name="Benoit I."/>
            <person name="Arfi Y."/>
            <person name="Chevret D."/>
            <person name="Drula E."/>
            <person name="Kwon M.J."/>
            <person name="Gouret P."/>
            <person name="Lesage-Meessen L."/>
            <person name="Lombard V."/>
            <person name="Mariette J."/>
            <person name="Noirot C."/>
            <person name="Park J."/>
            <person name="Patyshakuliyeva A."/>
            <person name="Wieneger R.A.B."/>
            <person name="Wosten H.A.B."/>
            <person name="Martin F."/>
            <person name="Coutinho P.M."/>
            <person name="de Vries R."/>
            <person name="Martinez A.T."/>
            <person name="Klopp C."/>
            <person name="Pontarotti P."/>
            <person name="Henrissat B."/>
            <person name="Record E."/>
        </authorList>
    </citation>
    <scope>NUCLEOTIDE SEQUENCE [LARGE SCALE GENOMIC DNA]</scope>
    <source>
        <strain evidence="2">BRFM137</strain>
    </source>
</reference>
<comment type="caution">
    <text evidence="2">The sequence shown here is derived from an EMBL/GenBank/DDBJ whole genome shotgun (WGS) entry which is preliminary data.</text>
</comment>
<evidence type="ECO:0000313" key="2">
    <source>
        <dbReference type="EMBL" id="CDO71901.1"/>
    </source>
</evidence>
<sequence>MSSPESQQAHHDFVQANKIYFDEHADKLEQEHPQARQLGIICVDAMRDYYPALFDKERTKVLDYACGTGLFSLALRPHVKHIVGLDISQVSVDIYNRKAAEEGVSEEMEAVCATLEGKPGELLDAKFDLITCSAAYHHIPSIEDTTRALAYFLKPGGSLLVADIKAPPDGKELFPKKYHDVVPHRNGLSKDTMRMVFESAGLVDFEMKDMPPIKIAPTGMDTVWFIARAMKPGGERI</sequence>
<dbReference type="EMBL" id="CCBP010000108">
    <property type="protein sequence ID" value="CDO71901.1"/>
    <property type="molecule type" value="Genomic_DNA"/>
</dbReference>
<protein>
    <recommendedName>
        <fullName evidence="4">Methyltransferase domain-containing protein</fullName>
    </recommendedName>
</protein>
<dbReference type="CDD" id="cd02440">
    <property type="entry name" value="AdoMet_MTases"/>
    <property type="match status" value="1"/>
</dbReference>
<evidence type="ECO:0008006" key="4">
    <source>
        <dbReference type="Google" id="ProtNLM"/>
    </source>
</evidence>
<organism evidence="2 3">
    <name type="scientific">Pycnoporus cinnabarinus</name>
    <name type="common">Cinnabar-red polypore</name>
    <name type="synonym">Trametes cinnabarina</name>
    <dbReference type="NCBI Taxonomy" id="5643"/>
    <lineage>
        <taxon>Eukaryota</taxon>
        <taxon>Fungi</taxon>
        <taxon>Dikarya</taxon>
        <taxon>Basidiomycota</taxon>
        <taxon>Agaricomycotina</taxon>
        <taxon>Agaricomycetes</taxon>
        <taxon>Polyporales</taxon>
        <taxon>Polyporaceae</taxon>
        <taxon>Trametes</taxon>
    </lineage>
</organism>
<dbReference type="Gene3D" id="3.40.50.150">
    <property type="entry name" value="Vaccinia Virus protein VP39"/>
    <property type="match status" value="1"/>
</dbReference>
<dbReference type="SUPFAM" id="SSF53335">
    <property type="entry name" value="S-adenosyl-L-methionine-dependent methyltransferases"/>
    <property type="match status" value="1"/>
</dbReference>
<dbReference type="STRING" id="5643.A0A060SCH2"/>
<dbReference type="PANTHER" id="PTHR43861:SF3">
    <property type="entry name" value="PUTATIVE (AFU_ORTHOLOGUE AFUA_2G14390)-RELATED"/>
    <property type="match status" value="1"/>
</dbReference>
<dbReference type="AlphaFoldDB" id="A0A060SCH2"/>
<dbReference type="GO" id="GO:0016740">
    <property type="term" value="F:transferase activity"/>
    <property type="evidence" value="ECO:0007669"/>
    <property type="project" value="UniProtKB-KW"/>
</dbReference>
<gene>
    <name evidence="2" type="ORF">BN946_scf184940.g48</name>
</gene>
<dbReference type="Pfam" id="PF13489">
    <property type="entry name" value="Methyltransf_23"/>
    <property type="match status" value="1"/>
</dbReference>
<evidence type="ECO:0000256" key="1">
    <source>
        <dbReference type="ARBA" id="ARBA00022679"/>
    </source>
</evidence>
<keyword evidence="1" id="KW-0808">Transferase</keyword>
<name>A0A060SCH2_PYCCI</name>
<dbReference type="Proteomes" id="UP000029665">
    <property type="component" value="Unassembled WGS sequence"/>
</dbReference>
<dbReference type="InterPro" id="IPR029063">
    <property type="entry name" value="SAM-dependent_MTases_sf"/>
</dbReference>
<dbReference type="PANTHER" id="PTHR43861">
    <property type="entry name" value="TRANS-ACONITATE 2-METHYLTRANSFERASE-RELATED"/>
    <property type="match status" value="1"/>
</dbReference>
<evidence type="ECO:0000313" key="3">
    <source>
        <dbReference type="Proteomes" id="UP000029665"/>
    </source>
</evidence>
<keyword evidence="3" id="KW-1185">Reference proteome</keyword>
<dbReference type="HOGENOM" id="CLU_037990_1_1_1"/>
<dbReference type="OMA" id="WRWCSER"/>
<accession>A0A060SCH2</accession>